<sequence>MTCCYYFYVTYLSVKPFPKGTTYLMTDAKLTNLEGKMNDLIKHYEVLTTDASASKLSTVLTAKNIYYYDEQKAITGLTFDKRSPEEI</sequence>
<dbReference type="EMBL" id="JANBUH010000520">
    <property type="protein sequence ID" value="KAJ2750645.1"/>
    <property type="molecule type" value="Genomic_DNA"/>
</dbReference>
<protein>
    <submittedName>
        <fullName evidence="1">Uncharacterized protein</fullName>
    </submittedName>
</protein>
<dbReference type="AlphaFoldDB" id="A0A9W8GUZ8"/>
<evidence type="ECO:0000313" key="2">
    <source>
        <dbReference type="Proteomes" id="UP001140011"/>
    </source>
</evidence>
<dbReference type="OrthoDB" id="5517041at2759"/>
<accession>A0A9W8GUZ8</accession>
<reference evidence="1" key="1">
    <citation type="submission" date="2022-07" db="EMBL/GenBank/DDBJ databases">
        <title>Phylogenomic reconstructions and comparative analyses of Kickxellomycotina fungi.</title>
        <authorList>
            <person name="Reynolds N.K."/>
            <person name="Stajich J.E."/>
            <person name="Barry K."/>
            <person name="Grigoriev I.V."/>
            <person name="Crous P."/>
            <person name="Smith M.E."/>
        </authorList>
    </citation>
    <scope>NUCLEOTIDE SEQUENCE</scope>
    <source>
        <strain evidence="1">BCRC 34297</strain>
    </source>
</reference>
<proteinExistence type="predicted"/>
<name>A0A9W8GUZ8_9FUNG</name>
<comment type="caution">
    <text evidence="1">The sequence shown here is derived from an EMBL/GenBank/DDBJ whole genome shotgun (WGS) entry which is preliminary data.</text>
</comment>
<organism evidence="1 2">
    <name type="scientific">Coemansia pectinata</name>
    <dbReference type="NCBI Taxonomy" id="1052879"/>
    <lineage>
        <taxon>Eukaryota</taxon>
        <taxon>Fungi</taxon>
        <taxon>Fungi incertae sedis</taxon>
        <taxon>Zoopagomycota</taxon>
        <taxon>Kickxellomycotina</taxon>
        <taxon>Kickxellomycetes</taxon>
        <taxon>Kickxellales</taxon>
        <taxon>Kickxellaceae</taxon>
        <taxon>Coemansia</taxon>
    </lineage>
</organism>
<gene>
    <name evidence="1" type="ORF">GGI19_004982</name>
</gene>
<evidence type="ECO:0000313" key="1">
    <source>
        <dbReference type="EMBL" id="KAJ2750645.1"/>
    </source>
</evidence>
<dbReference type="Proteomes" id="UP001140011">
    <property type="component" value="Unassembled WGS sequence"/>
</dbReference>
<keyword evidence="2" id="KW-1185">Reference proteome</keyword>